<evidence type="ECO:0000256" key="9">
    <source>
        <dbReference type="ARBA" id="ARBA00023004"/>
    </source>
</evidence>
<evidence type="ECO:0000256" key="6">
    <source>
        <dbReference type="ARBA" id="ARBA00022723"/>
    </source>
</evidence>
<comment type="subcellular location">
    <subcellularLocation>
        <location evidence="2">Membrane</location>
        <topology evidence="2">Multi-pass membrane protein</topology>
    </subcellularLocation>
</comment>
<keyword evidence="6" id="KW-0479">Metal-binding</keyword>
<evidence type="ECO:0000256" key="11">
    <source>
        <dbReference type="SAM" id="Phobius"/>
    </source>
</evidence>
<dbReference type="GO" id="GO:0046872">
    <property type="term" value="F:metal ion binding"/>
    <property type="evidence" value="ECO:0007669"/>
    <property type="project" value="UniProtKB-KW"/>
</dbReference>
<dbReference type="PANTHER" id="PTHR10106">
    <property type="entry name" value="CYTOCHROME B561-RELATED"/>
    <property type="match status" value="1"/>
</dbReference>
<feature type="transmembrane region" description="Helical" evidence="11">
    <location>
        <begin position="108"/>
        <end position="129"/>
    </location>
</feature>
<evidence type="ECO:0000313" key="14">
    <source>
        <dbReference type="Proteomes" id="UP000467840"/>
    </source>
</evidence>
<feature type="transmembrane region" description="Helical" evidence="11">
    <location>
        <begin position="244"/>
        <end position="266"/>
    </location>
</feature>
<keyword evidence="10 11" id="KW-0472">Membrane</keyword>
<dbReference type="SMART" id="SM00665">
    <property type="entry name" value="B561"/>
    <property type="match status" value="1"/>
</dbReference>
<keyword evidence="4" id="KW-0349">Heme</keyword>
<keyword evidence="3" id="KW-0813">Transport</keyword>
<keyword evidence="7" id="KW-0249">Electron transport</keyword>
<dbReference type="InterPro" id="IPR043205">
    <property type="entry name" value="CYB561/CYBRD1-like"/>
</dbReference>
<evidence type="ECO:0000313" key="13">
    <source>
        <dbReference type="EMBL" id="KAF2316675.1"/>
    </source>
</evidence>
<evidence type="ECO:0000256" key="7">
    <source>
        <dbReference type="ARBA" id="ARBA00022982"/>
    </source>
</evidence>
<accession>A0A6A6MVU9</accession>
<sequence>MTLHLTAICLGIVGIAAVFKFHDMVNSEDVYTLHSWIGIGTFCLFGLQWLFGLFTFVTPQPSQTKQSMLPWHICGGRALLYMAISAALTGLMEKSTFSQQKHTRENHFLNFTGLFILLFGIFVDLSVALARFAMPAKPKSRSYQVSATPVTMLAHLIVVAVAALVLVWLLHFEEGFAFKAANKIKILNWVLGFFSYVFPGSEMSARASYMPWHVFGGMFIFFLAICTAQTGLLQRFKTLNQEGLIVNFTGLLLVLFAIGVGLSAVLPRGY</sequence>
<keyword evidence="5 11" id="KW-0812">Transmembrane</keyword>
<dbReference type="PANTHER" id="PTHR10106:SF15">
    <property type="entry name" value="TRANSMEMBRANE ASCORBATE FERRIREDUCTASE 3-RELATED"/>
    <property type="match status" value="1"/>
</dbReference>
<dbReference type="GO" id="GO:0016020">
    <property type="term" value="C:membrane"/>
    <property type="evidence" value="ECO:0007669"/>
    <property type="project" value="UniProtKB-SubCell"/>
</dbReference>
<evidence type="ECO:0000256" key="1">
    <source>
        <dbReference type="ARBA" id="ARBA00001970"/>
    </source>
</evidence>
<comment type="cofactor">
    <cofactor evidence="1">
        <name>heme b</name>
        <dbReference type="ChEBI" id="CHEBI:60344"/>
    </cofactor>
</comment>
<dbReference type="EMBL" id="JAAGAX010000005">
    <property type="protein sequence ID" value="KAF2316675.1"/>
    <property type="molecule type" value="Genomic_DNA"/>
</dbReference>
<proteinExistence type="predicted"/>
<protein>
    <recommendedName>
        <fullName evidence="12">Cytochrome b561 domain-containing protein</fullName>
    </recommendedName>
</protein>
<feature type="transmembrane region" description="Helical" evidence="11">
    <location>
        <begin position="33"/>
        <end position="57"/>
    </location>
</feature>
<keyword evidence="9" id="KW-0408">Iron</keyword>
<dbReference type="Proteomes" id="UP000467840">
    <property type="component" value="Chromosome 15"/>
</dbReference>
<organism evidence="13 14">
    <name type="scientific">Hevea brasiliensis</name>
    <name type="common">Para rubber tree</name>
    <name type="synonym">Siphonia brasiliensis</name>
    <dbReference type="NCBI Taxonomy" id="3981"/>
    <lineage>
        <taxon>Eukaryota</taxon>
        <taxon>Viridiplantae</taxon>
        <taxon>Streptophyta</taxon>
        <taxon>Embryophyta</taxon>
        <taxon>Tracheophyta</taxon>
        <taxon>Spermatophyta</taxon>
        <taxon>Magnoliopsida</taxon>
        <taxon>eudicotyledons</taxon>
        <taxon>Gunneridae</taxon>
        <taxon>Pentapetalae</taxon>
        <taxon>rosids</taxon>
        <taxon>fabids</taxon>
        <taxon>Malpighiales</taxon>
        <taxon>Euphorbiaceae</taxon>
        <taxon>Crotonoideae</taxon>
        <taxon>Micrandreae</taxon>
        <taxon>Hevea</taxon>
    </lineage>
</organism>
<evidence type="ECO:0000259" key="12">
    <source>
        <dbReference type="PROSITE" id="PS50939"/>
    </source>
</evidence>
<dbReference type="GO" id="GO:0016491">
    <property type="term" value="F:oxidoreductase activity"/>
    <property type="evidence" value="ECO:0007669"/>
    <property type="project" value="InterPro"/>
</dbReference>
<evidence type="ECO:0000256" key="3">
    <source>
        <dbReference type="ARBA" id="ARBA00022448"/>
    </source>
</evidence>
<evidence type="ECO:0000256" key="2">
    <source>
        <dbReference type="ARBA" id="ARBA00004141"/>
    </source>
</evidence>
<dbReference type="Pfam" id="PF03188">
    <property type="entry name" value="Cytochrom_B561"/>
    <property type="match status" value="2"/>
</dbReference>
<feature type="transmembrane region" description="Helical" evidence="11">
    <location>
        <begin position="176"/>
        <end position="198"/>
    </location>
</feature>
<dbReference type="Gene3D" id="1.20.120.1770">
    <property type="match status" value="3"/>
</dbReference>
<evidence type="ECO:0000256" key="4">
    <source>
        <dbReference type="ARBA" id="ARBA00022617"/>
    </source>
</evidence>
<feature type="transmembrane region" description="Helical" evidence="11">
    <location>
        <begin position="150"/>
        <end position="170"/>
    </location>
</feature>
<reference evidence="13 14" key="1">
    <citation type="journal article" date="2020" name="Mol. Plant">
        <title>The Chromosome-Based Rubber Tree Genome Provides New Insights into Spurge Genome Evolution and Rubber Biosynthesis.</title>
        <authorList>
            <person name="Liu J."/>
            <person name="Shi C."/>
            <person name="Shi C.C."/>
            <person name="Li W."/>
            <person name="Zhang Q.J."/>
            <person name="Zhang Y."/>
            <person name="Li K."/>
            <person name="Lu H.F."/>
            <person name="Shi C."/>
            <person name="Zhu S.T."/>
            <person name="Xiao Z.Y."/>
            <person name="Nan H."/>
            <person name="Yue Y."/>
            <person name="Zhu X.G."/>
            <person name="Wu Y."/>
            <person name="Hong X.N."/>
            <person name="Fan G.Y."/>
            <person name="Tong Y."/>
            <person name="Zhang D."/>
            <person name="Mao C.L."/>
            <person name="Liu Y.L."/>
            <person name="Hao S.J."/>
            <person name="Liu W.Q."/>
            <person name="Lv M.Q."/>
            <person name="Zhang H.B."/>
            <person name="Liu Y."/>
            <person name="Hu-Tang G.R."/>
            <person name="Wang J.P."/>
            <person name="Wang J.H."/>
            <person name="Sun Y.H."/>
            <person name="Ni S.B."/>
            <person name="Chen W.B."/>
            <person name="Zhang X.C."/>
            <person name="Jiao Y.N."/>
            <person name="Eichler E.E."/>
            <person name="Li G.H."/>
            <person name="Liu X."/>
            <person name="Gao L.Z."/>
        </authorList>
    </citation>
    <scope>NUCLEOTIDE SEQUENCE [LARGE SCALE GENOMIC DNA]</scope>
    <source>
        <strain evidence="14">cv. GT1</strain>
        <tissue evidence="13">Leaf</tissue>
    </source>
</reference>
<keyword evidence="8 11" id="KW-1133">Transmembrane helix</keyword>
<dbReference type="AlphaFoldDB" id="A0A6A6MVU9"/>
<dbReference type="InterPro" id="IPR006593">
    <property type="entry name" value="Cyt_b561/ferric_Rdtase_TM"/>
</dbReference>
<comment type="caution">
    <text evidence="13">The sequence shown here is derived from an EMBL/GenBank/DDBJ whole genome shotgun (WGS) entry which is preliminary data.</text>
</comment>
<feature type="domain" description="Cytochrome b561" evidence="12">
    <location>
        <begin position="1"/>
        <end position="128"/>
    </location>
</feature>
<evidence type="ECO:0000256" key="5">
    <source>
        <dbReference type="ARBA" id="ARBA00022692"/>
    </source>
</evidence>
<feature type="transmembrane region" description="Helical" evidence="11">
    <location>
        <begin position="210"/>
        <end position="232"/>
    </location>
</feature>
<dbReference type="PROSITE" id="PS50939">
    <property type="entry name" value="CYTOCHROME_B561"/>
    <property type="match status" value="1"/>
</dbReference>
<name>A0A6A6MVU9_HEVBR</name>
<evidence type="ECO:0000256" key="10">
    <source>
        <dbReference type="ARBA" id="ARBA00023136"/>
    </source>
</evidence>
<keyword evidence="14" id="KW-1185">Reference proteome</keyword>
<gene>
    <name evidence="13" type="ORF">GH714_042016</name>
</gene>
<evidence type="ECO:0000256" key="8">
    <source>
        <dbReference type="ARBA" id="ARBA00022989"/>
    </source>
</evidence>